<evidence type="ECO:0000256" key="3">
    <source>
        <dbReference type="ARBA" id="ARBA00022692"/>
    </source>
</evidence>
<dbReference type="PANTHER" id="PTHR23513:SF6">
    <property type="entry name" value="MAJOR FACILITATOR SUPERFAMILY ASSOCIATED DOMAIN-CONTAINING PROTEIN"/>
    <property type="match status" value="1"/>
</dbReference>
<feature type="transmembrane region" description="Helical" evidence="6">
    <location>
        <begin position="147"/>
        <end position="169"/>
    </location>
</feature>
<dbReference type="CDD" id="cd06173">
    <property type="entry name" value="MFS_MefA_like"/>
    <property type="match status" value="1"/>
</dbReference>
<dbReference type="Pfam" id="PF07690">
    <property type="entry name" value="MFS_1"/>
    <property type="match status" value="1"/>
</dbReference>
<reference evidence="7 8" key="1">
    <citation type="submission" date="2016-08" db="EMBL/GenBank/DDBJ databases">
        <authorList>
            <person name="Seilhamer J.J."/>
        </authorList>
    </citation>
    <scope>NUCLEOTIDE SEQUENCE [LARGE SCALE GENOMIC DNA]</scope>
    <source>
        <strain evidence="7 8">NML150140-1</strain>
    </source>
</reference>
<feature type="transmembrane region" description="Helical" evidence="6">
    <location>
        <begin position="306"/>
        <end position="323"/>
    </location>
</feature>
<accession>A0A1E3UM84</accession>
<feature type="transmembrane region" description="Helical" evidence="6">
    <location>
        <begin position="9"/>
        <end position="35"/>
    </location>
</feature>
<keyword evidence="2" id="KW-1003">Cell membrane</keyword>
<evidence type="ECO:0000256" key="1">
    <source>
        <dbReference type="ARBA" id="ARBA00004651"/>
    </source>
</evidence>
<dbReference type="Proteomes" id="UP000094271">
    <property type="component" value="Unassembled WGS sequence"/>
</dbReference>
<dbReference type="InterPro" id="IPR011701">
    <property type="entry name" value="MFS"/>
</dbReference>
<organism evidence="7 8">
    <name type="scientific">Eisenbergiella tayi</name>
    <dbReference type="NCBI Taxonomy" id="1432052"/>
    <lineage>
        <taxon>Bacteria</taxon>
        <taxon>Bacillati</taxon>
        <taxon>Bacillota</taxon>
        <taxon>Clostridia</taxon>
        <taxon>Lachnospirales</taxon>
        <taxon>Lachnospiraceae</taxon>
        <taxon>Eisenbergiella</taxon>
    </lineage>
</organism>
<dbReference type="Gene3D" id="1.20.1250.20">
    <property type="entry name" value="MFS general substrate transporter like domains"/>
    <property type="match status" value="1"/>
</dbReference>
<gene>
    <name evidence="7" type="ORF">BEI59_06055</name>
</gene>
<feature type="transmembrane region" description="Helical" evidence="6">
    <location>
        <begin position="181"/>
        <end position="202"/>
    </location>
</feature>
<dbReference type="PANTHER" id="PTHR23513">
    <property type="entry name" value="INTEGRAL MEMBRANE EFFLUX PROTEIN-RELATED"/>
    <property type="match status" value="1"/>
</dbReference>
<feature type="transmembrane region" description="Helical" evidence="6">
    <location>
        <begin position="79"/>
        <end position="112"/>
    </location>
</feature>
<dbReference type="EMBL" id="MEHA01000003">
    <property type="protein sequence ID" value="ODR54115.1"/>
    <property type="molecule type" value="Genomic_DNA"/>
</dbReference>
<protein>
    <recommendedName>
        <fullName evidence="9">Major Facilitator Superfamily protein</fullName>
    </recommendedName>
</protein>
<feature type="transmembrane region" description="Helical" evidence="6">
    <location>
        <begin position="240"/>
        <end position="263"/>
    </location>
</feature>
<evidence type="ECO:0000256" key="6">
    <source>
        <dbReference type="SAM" id="Phobius"/>
    </source>
</evidence>
<evidence type="ECO:0000256" key="2">
    <source>
        <dbReference type="ARBA" id="ARBA00022475"/>
    </source>
</evidence>
<dbReference type="OrthoDB" id="9775268at2"/>
<dbReference type="GO" id="GO:0022857">
    <property type="term" value="F:transmembrane transporter activity"/>
    <property type="evidence" value="ECO:0007669"/>
    <property type="project" value="InterPro"/>
</dbReference>
<sequence length="331" mass="35300">MALADLLRFVFVAAIVTLYTTGLLSPALIVVFTLATSTVEAFRLPAGGAILPQLLEKEYYTLGKAASYSFSRISELAGYMLAGGVIALLGAAGALWIDAATFLISSAIIWSIRYQENLQGAKQTVKGVIQDFAEGFRFIRASRTIRTVSLMGLLINFGIMPLTVFQTPYVSDYLKMGPETLSYIKILMSVGMMTGAALLPKLGKIKTPVIAVAAGVIMGAALIEMSIAQSLSSPVLKMGILTLSMLSIGFGGGLLNVIIGSSVMKAVPKEMMGRISGFLTAMMQASMPVASFICSALAVYFHIPHILVFFGSMTLICSLALYFRKKLDALS</sequence>
<feature type="transmembrane region" description="Helical" evidence="6">
    <location>
        <begin position="275"/>
        <end position="300"/>
    </location>
</feature>
<dbReference type="InterPro" id="IPR036259">
    <property type="entry name" value="MFS_trans_sf"/>
</dbReference>
<comment type="caution">
    <text evidence="7">The sequence shown here is derived from an EMBL/GenBank/DDBJ whole genome shotgun (WGS) entry which is preliminary data.</text>
</comment>
<evidence type="ECO:0000256" key="4">
    <source>
        <dbReference type="ARBA" id="ARBA00022989"/>
    </source>
</evidence>
<comment type="subcellular location">
    <subcellularLocation>
        <location evidence="1">Cell membrane</location>
        <topology evidence="1">Multi-pass membrane protein</topology>
    </subcellularLocation>
</comment>
<evidence type="ECO:0000313" key="7">
    <source>
        <dbReference type="EMBL" id="ODR54115.1"/>
    </source>
</evidence>
<evidence type="ECO:0008006" key="9">
    <source>
        <dbReference type="Google" id="ProtNLM"/>
    </source>
</evidence>
<keyword evidence="4 6" id="KW-1133">Transmembrane helix</keyword>
<keyword evidence="5 6" id="KW-0472">Membrane</keyword>
<dbReference type="SUPFAM" id="SSF103473">
    <property type="entry name" value="MFS general substrate transporter"/>
    <property type="match status" value="1"/>
</dbReference>
<evidence type="ECO:0000313" key="8">
    <source>
        <dbReference type="Proteomes" id="UP000094271"/>
    </source>
</evidence>
<dbReference type="AlphaFoldDB" id="A0A1E3UM84"/>
<proteinExistence type="predicted"/>
<evidence type="ECO:0000256" key="5">
    <source>
        <dbReference type="ARBA" id="ARBA00023136"/>
    </source>
</evidence>
<dbReference type="GO" id="GO:0005886">
    <property type="term" value="C:plasma membrane"/>
    <property type="evidence" value="ECO:0007669"/>
    <property type="project" value="UniProtKB-SubCell"/>
</dbReference>
<feature type="transmembrane region" description="Helical" evidence="6">
    <location>
        <begin position="209"/>
        <end position="228"/>
    </location>
</feature>
<keyword evidence="3 6" id="KW-0812">Transmembrane</keyword>
<dbReference type="RefSeq" id="WP_069431277.1">
    <property type="nucleotide sequence ID" value="NZ_MEHA01000003.1"/>
</dbReference>
<name>A0A1E3UM84_9FIRM</name>